<dbReference type="AlphaFoldDB" id="A0AAQ3QRI6"/>
<dbReference type="Gene3D" id="3.30.420.10">
    <property type="entry name" value="Ribonuclease H-like superfamily/Ribonuclease H"/>
    <property type="match status" value="1"/>
</dbReference>
<dbReference type="PANTHER" id="PTHR47723:SF19">
    <property type="entry name" value="POLYNUCLEOTIDYL TRANSFERASE, RIBONUCLEASE H-LIKE SUPERFAMILY PROTEIN"/>
    <property type="match status" value="1"/>
</dbReference>
<dbReference type="SUPFAM" id="SSF53098">
    <property type="entry name" value="Ribonuclease H-like"/>
    <property type="match status" value="1"/>
</dbReference>
<dbReference type="InterPro" id="IPR053151">
    <property type="entry name" value="RNase_H-like"/>
</dbReference>
<accession>A0AAQ3QRI6</accession>
<reference evidence="2 3" key="1">
    <citation type="submission" date="2023-10" db="EMBL/GenBank/DDBJ databases">
        <title>Chromosome-scale genome assembly provides insights into flower coloration mechanisms of Canna indica.</title>
        <authorList>
            <person name="Li C."/>
        </authorList>
    </citation>
    <scope>NUCLEOTIDE SEQUENCE [LARGE SCALE GENOMIC DNA]</scope>
    <source>
        <tissue evidence="2">Flower</tissue>
    </source>
</reference>
<proteinExistence type="predicted"/>
<feature type="domain" description="RNase H type-1" evidence="1">
    <location>
        <begin position="15"/>
        <end position="128"/>
    </location>
</feature>
<gene>
    <name evidence="2" type="ORF">Cni_G26643</name>
</gene>
<dbReference type="EMBL" id="CP136897">
    <property type="protein sequence ID" value="WOL17850.1"/>
    <property type="molecule type" value="Genomic_DNA"/>
</dbReference>
<dbReference type="InterPro" id="IPR044730">
    <property type="entry name" value="RNase_H-like_dom_plant"/>
</dbReference>
<dbReference type="InterPro" id="IPR002156">
    <property type="entry name" value="RNaseH_domain"/>
</dbReference>
<dbReference type="CDD" id="cd06222">
    <property type="entry name" value="RNase_H_like"/>
    <property type="match status" value="1"/>
</dbReference>
<dbReference type="Pfam" id="PF13456">
    <property type="entry name" value="RVT_3"/>
    <property type="match status" value="1"/>
</dbReference>
<sequence>MVDKVSSKIENWTCKNISQAGMGILIKDSMNRIIAVSSFSRSAASPFQAEAWAIWLGINGAKSLNLHNICLYSDCLNAINVLNLKIKAPWSLKDLFDDILDLAAEVNVLGWAHINKSQNKQAHKLAKLGSSSTAIEIEASGSQLASNQHNAQHIAPVQAHNFDGQIRCSLMMLYATNRLGQSNGSQPITSSLPNYERTPDLSEVYHESIPPDSYSCFPASQTSIAFFPHFESYDFLVDSRVKTRHFGY</sequence>
<dbReference type="PANTHER" id="PTHR47723">
    <property type="entry name" value="OS05G0353850 PROTEIN"/>
    <property type="match status" value="1"/>
</dbReference>
<organism evidence="2 3">
    <name type="scientific">Canna indica</name>
    <name type="common">Indian-shot</name>
    <dbReference type="NCBI Taxonomy" id="4628"/>
    <lineage>
        <taxon>Eukaryota</taxon>
        <taxon>Viridiplantae</taxon>
        <taxon>Streptophyta</taxon>
        <taxon>Embryophyta</taxon>
        <taxon>Tracheophyta</taxon>
        <taxon>Spermatophyta</taxon>
        <taxon>Magnoliopsida</taxon>
        <taxon>Liliopsida</taxon>
        <taxon>Zingiberales</taxon>
        <taxon>Cannaceae</taxon>
        <taxon>Canna</taxon>
    </lineage>
</organism>
<protein>
    <recommendedName>
        <fullName evidence="1">RNase H type-1 domain-containing protein</fullName>
    </recommendedName>
</protein>
<dbReference type="InterPro" id="IPR012337">
    <property type="entry name" value="RNaseH-like_sf"/>
</dbReference>
<dbReference type="GO" id="GO:0004523">
    <property type="term" value="F:RNA-DNA hybrid ribonuclease activity"/>
    <property type="evidence" value="ECO:0007669"/>
    <property type="project" value="InterPro"/>
</dbReference>
<name>A0AAQ3QRI6_9LILI</name>
<keyword evidence="3" id="KW-1185">Reference proteome</keyword>
<evidence type="ECO:0000313" key="2">
    <source>
        <dbReference type="EMBL" id="WOL17850.1"/>
    </source>
</evidence>
<dbReference type="GO" id="GO:0003676">
    <property type="term" value="F:nucleic acid binding"/>
    <property type="evidence" value="ECO:0007669"/>
    <property type="project" value="InterPro"/>
</dbReference>
<dbReference type="Proteomes" id="UP001327560">
    <property type="component" value="Chromosome 8"/>
</dbReference>
<evidence type="ECO:0000259" key="1">
    <source>
        <dbReference type="Pfam" id="PF13456"/>
    </source>
</evidence>
<dbReference type="InterPro" id="IPR036397">
    <property type="entry name" value="RNaseH_sf"/>
</dbReference>
<evidence type="ECO:0000313" key="3">
    <source>
        <dbReference type="Proteomes" id="UP001327560"/>
    </source>
</evidence>